<dbReference type="Proteomes" id="UP000276443">
    <property type="component" value="Unassembled WGS sequence"/>
</dbReference>
<evidence type="ECO:0000256" key="1">
    <source>
        <dbReference type="ARBA" id="ARBA00004651"/>
    </source>
</evidence>
<dbReference type="Pfam" id="PF00892">
    <property type="entry name" value="EamA"/>
    <property type="match status" value="2"/>
</dbReference>
<dbReference type="InterPro" id="IPR050638">
    <property type="entry name" value="AA-Vitamin_Transporters"/>
</dbReference>
<evidence type="ECO:0000256" key="5">
    <source>
        <dbReference type="ARBA" id="ARBA00022989"/>
    </source>
</evidence>
<protein>
    <submittedName>
        <fullName evidence="9">Drug/metabolite transporter (DMT)-like permease</fullName>
    </submittedName>
</protein>
<feature type="transmembrane region" description="Helical" evidence="7">
    <location>
        <begin position="128"/>
        <end position="148"/>
    </location>
</feature>
<gene>
    <name evidence="9" type="ORF">EDC24_0728</name>
</gene>
<organism evidence="9 10">
    <name type="scientific">Aquisalibacillus elongatus</name>
    <dbReference type="NCBI Taxonomy" id="485577"/>
    <lineage>
        <taxon>Bacteria</taxon>
        <taxon>Bacillati</taxon>
        <taxon>Bacillota</taxon>
        <taxon>Bacilli</taxon>
        <taxon>Bacillales</taxon>
        <taxon>Bacillaceae</taxon>
        <taxon>Aquisalibacillus</taxon>
    </lineage>
</organism>
<dbReference type="PANTHER" id="PTHR32322">
    <property type="entry name" value="INNER MEMBRANE TRANSPORTER"/>
    <property type="match status" value="1"/>
</dbReference>
<keyword evidence="4 7" id="KW-0812">Transmembrane</keyword>
<reference evidence="9 10" key="1">
    <citation type="submission" date="2018-11" db="EMBL/GenBank/DDBJ databases">
        <title>Genomic Encyclopedia of Type Strains, Phase IV (KMG-IV): sequencing the most valuable type-strain genomes for metagenomic binning, comparative biology and taxonomic classification.</title>
        <authorList>
            <person name="Goeker M."/>
        </authorList>
    </citation>
    <scope>NUCLEOTIDE SEQUENCE [LARGE SCALE GENOMIC DNA]</scope>
    <source>
        <strain evidence="9 10">DSM 18090</strain>
    </source>
</reference>
<feature type="transmembrane region" description="Helical" evidence="7">
    <location>
        <begin position="187"/>
        <end position="206"/>
    </location>
</feature>
<dbReference type="InterPro" id="IPR000620">
    <property type="entry name" value="EamA_dom"/>
</dbReference>
<feature type="transmembrane region" description="Helical" evidence="7">
    <location>
        <begin position="39"/>
        <end position="60"/>
    </location>
</feature>
<feature type="transmembrane region" description="Helical" evidence="7">
    <location>
        <begin position="218"/>
        <end position="240"/>
    </location>
</feature>
<dbReference type="EMBL" id="RKRF01000007">
    <property type="protein sequence ID" value="RPF55843.1"/>
    <property type="molecule type" value="Genomic_DNA"/>
</dbReference>
<sequence length="299" mass="33743">MNFFKQHKWSIPVIILLVTLIWGYAWVLMKEGLQYMGPFTFSAFRFSIGTITMFIILWFLKISRPPKWAYKHLLVVGSLQTALMFLLVMYGLKFVEAGKSSVLLYSMPIWSTILAVLFLNEKVTKPKVIGLALGLMGLLTILGWDIWFNQNPGVILGEALIIISAIGWGASNVYYRKHLSQLNQMQTSAYQMGFGTLGIMLVTFIMEGGQPIEFTPYSIYLVIFTGVLASAFCFTVWFYILNLIDMVTATISTLLVPVFGLLLGWILIEETITWSIFIGSTLILIGIIISTKSKKPRMT</sequence>
<evidence type="ECO:0000256" key="7">
    <source>
        <dbReference type="SAM" id="Phobius"/>
    </source>
</evidence>
<dbReference type="AlphaFoldDB" id="A0A3N5BEE9"/>
<comment type="subcellular location">
    <subcellularLocation>
        <location evidence="1">Cell membrane</location>
        <topology evidence="1">Multi-pass membrane protein</topology>
    </subcellularLocation>
</comment>
<evidence type="ECO:0000256" key="4">
    <source>
        <dbReference type="ARBA" id="ARBA00022692"/>
    </source>
</evidence>
<keyword evidence="5 7" id="KW-1133">Transmembrane helix</keyword>
<dbReference type="SUPFAM" id="SSF103481">
    <property type="entry name" value="Multidrug resistance efflux transporter EmrE"/>
    <property type="match status" value="2"/>
</dbReference>
<keyword evidence="3" id="KW-1003">Cell membrane</keyword>
<dbReference type="GO" id="GO:0005886">
    <property type="term" value="C:plasma membrane"/>
    <property type="evidence" value="ECO:0007669"/>
    <property type="project" value="UniProtKB-SubCell"/>
</dbReference>
<feature type="transmembrane region" description="Helical" evidence="7">
    <location>
        <begin position="274"/>
        <end position="291"/>
    </location>
</feature>
<evidence type="ECO:0000313" key="10">
    <source>
        <dbReference type="Proteomes" id="UP000276443"/>
    </source>
</evidence>
<evidence type="ECO:0000259" key="8">
    <source>
        <dbReference type="Pfam" id="PF00892"/>
    </source>
</evidence>
<keyword evidence="10" id="KW-1185">Reference proteome</keyword>
<dbReference type="OrthoDB" id="67135at2"/>
<dbReference type="RefSeq" id="WP_124219796.1">
    <property type="nucleotide sequence ID" value="NZ_RKRF01000007.1"/>
</dbReference>
<feature type="transmembrane region" description="Helical" evidence="7">
    <location>
        <begin position="154"/>
        <end position="175"/>
    </location>
</feature>
<name>A0A3N5BEE9_9BACI</name>
<keyword evidence="6 7" id="KW-0472">Membrane</keyword>
<feature type="domain" description="EamA" evidence="8">
    <location>
        <begin position="156"/>
        <end position="290"/>
    </location>
</feature>
<comment type="caution">
    <text evidence="9">The sequence shown here is derived from an EMBL/GenBank/DDBJ whole genome shotgun (WGS) entry which is preliminary data.</text>
</comment>
<feature type="transmembrane region" description="Helical" evidence="7">
    <location>
        <begin position="9"/>
        <end position="27"/>
    </location>
</feature>
<feature type="transmembrane region" description="Helical" evidence="7">
    <location>
        <begin position="247"/>
        <end position="268"/>
    </location>
</feature>
<evidence type="ECO:0000313" key="9">
    <source>
        <dbReference type="EMBL" id="RPF55843.1"/>
    </source>
</evidence>
<proteinExistence type="inferred from homology"/>
<comment type="similarity">
    <text evidence="2">Belongs to the EamA transporter family.</text>
</comment>
<feature type="transmembrane region" description="Helical" evidence="7">
    <location>
        <begin position="72"/>
        <end position="90"/>
    </location>
</feature>
<evidence type="ECO:0000256" key="6">
    <source>
        <dbReference type="ARBA" id="ARBA00023136"/>
    </source>
</evidence>
<evidence type="ECO:0000256" key="2">
    <source>
        <dbReference type="ARBA" id="ARBA00007362"/>
    </source>
</evidence>
<feature type="domain" description="EamA" evidence="8">
    <location>
        <begin position="13"/>
        <end position="142"/>
    </location>
</feature>
<dbReference type="PANTHER" id="PTHR32322:SF18">
    <property type="entry name" value="S-ADENOSYLMETHIONINE_S-ADENOSYLHOMOCYSTEINE TRANSPORTER"/>
    <property type="match status" value="1"/>
</dbReference>
<dbReference type="InterPro" id="IPR037185">
    <property type="entry name" value="EmrE-like"/>
</dbReference>
<feature type="transmembrane region" description="Helical" evidence="7">
    <location>
        <begin position="102"/>
        <end position="119"/>
    </location>
</feature>
<accession>A0A3N5BEE9</accession>
<evidence type="ECO:0000256" key="3">
    <source>
        <dbReference type="ARBA" id="ARBA00022475"/>
    </source>
</evidence>